<keyword evidence="1" id="KW-0805">Transcription regulation</keyword>
<dbReference type="Proteomes" id="UP000468735">
    <property type="component" value="Unassembled WGS sequence"/>
</dbReference>
<dbReference type="InterPro" id="IPR011711">
    <property type="entry name" value="GntR_C"/>
</dbReference>
<dbReference type="Pfam" id="PF00392">
    <property type="entry name" value="GntR"/>
    <property type="match status" value="1"/>
</dbReference>
<organism evidence="5 6">
    <name type="scientific">Actinomadura rudentiformis</name>
    <dbReference type="NCBI Taxonomy" id="359158"/>
    <lineage>
        <taxon>Bacteria</taxon>
        <taxon>Bacillati</taxon>
        <taxon>Actinomycetota</taxon>
        <taxon>Actinomycetes</taxon>
        <taxon>Streptosporangiales</taxon>
        <taxon>Thermomonosporaceae</taxon>
        <taxon>Actinomadura</taxon>
    </lineage>
</organism>
<dbReference type="Gene3D" id="1.20.120.530">
    <property type="entry name" value="GntR ligand-binding domain-like"/>
    <property type="match status" value="1"/>
</dbReference>
<dbReference type="PRINTS" id="PR00035">
    <property type="entry name" value="HTHGNTR"/>
</dbReference>
<dbReference type="CDD" id="cd07377">
    <property type="entry name" value="WHTH_GntR"/>
    <property type="match status" value="1"/>
</dbReference>
<dbReference type="PANTHER" id="PTHR43537">
    <property type="entry name" value="TRANSCRIPTIONAL REGULATOR, GNTR FAMILY"/>
    <property type="match status" value="1"/>
</dbReference>
<keyword evidence="3" id="KW-0804">Transcription</keyword>
<dbReference type="AlphaFoldDB" id="A0A6H9Z8K5"/>
<feature type="domain" description="HTH gntR-type" evidence="4">
    <location>
        <begin position="8"/>
        <end position="76"/>
    </location>
</feature>
<sequence length="238" mass="26207">MTSPIARDTIVDALTERLRDDVLSGRYPPGSYLPPERELAAAYEVTRTSLKHAIVRLVQVGLVETKHGVGTRVRDYERFGGPELLPLLVRTVGPSWMGEIFEVRREIGAQVAAKAAVHITTEQRDRLMELADRLRAAADAGSAQLTECEIHRVIASATGNRVYGFLVNALLNAYMEVRDVFRYAFADPAAAADRIAPLVEALCAGDRDRARAAADAYLAETERLMLNPPLADQVIRQI</sequence>
<dbReference type="SMART" id="SM00895">
    <property type="entry name" value="FCD"/>
    <property type="match status" value="1"/>
</dbReference>
<dbReference type="OrthoDB" id="3172099at2"/>
<evidence type="ECO:0000256" key="1">
    <source>
        <dbReference type="ARBA" id="ARBA00023015"/>
    </source>
</evidence>
<accession>A0A6H9Z8K5</accession>
<dbReference type="Pfam" id="PF07729">
    <property type="entry name" value="FCD"/>
    <property type="match status" value="1"/>
</dbReference>
<evidence type="ECO:0000259" key="4">
    <source>
        <dbReference type="PROSITE" id="PS50949"/>
    </source>
</evidence>
<dbReference type="InterPro" id="IPR008920">
    <property type="entry name" value="TF_FadR/GntR_C"/>
</dbReference>
<keyword evidence="6" id="KW-1185">Reference proteome</keyword>
<dbReference type="InterPro" id="IPR036390">
    <property type="entry name" value="WH_DNA-bd_sf"/>
</dbReference>
<dbReference type="SMART" id="SM00345">
    <property type="entry name" value="HTH_GNTR"/>
    <property type="match status" value="1"/>
</dbReference>
<name>A0A6H9Z8K5_9ACTN</name>
<dbReference type="Gene3D" id="1.10.10.10">
    <property type="entry name" value="Winged helix-like DNA-binding domain superfamily/Winged helix DNA-binding domain"/>
    <property type="match status" value="1"/>
</dbReference>
<dbReference type="SUPFAM" id="SSF48008">
    <property type="entry name" value="GntR ligand-binding domain-like"/>
    <property type="match status" value="1"/>
</dbReference>
<dbReference type="PROSITE" id="PS50949">
    <property type="entry name" value="HTH_GNTR"/>
    <property type="match status" value="1"/>
</dbReference>
<evidence type="ECO:0000256" key="2">
    <source>
        <dbReference type="ARBA" id="ARBA00023125"/>
    </source>
</evidence>
<dbReference type="InterPro" id="IPR036388">
    <property type="entry name" value="WH-like_DNA-bd_sf"/>
</dbReference>
<keyword evidence="2" id="KW-0238">DNA-binding</keyword>
<dbReference type="GO" id="GO:0003677">
    <property type="term" value="F:DNA binding"/>
    <property type="evidence" value="ECO:0007669"/>
    <property type="project" value="UniProtKB-KW"/>
</dbReference>
<protein>
    <submittedName>
        <fullName evidence="5">FadR family transcriptional regulator</fullName>
    </submittedName>
</protein>
<reference evidence="5 6" key="1">
    <citation type="submission" date="2019-09" db="EMBL/GenBank/DDBJ databases">
        <title>Actinomadura physcomitrii sp. nov., a novel actinomycete isolated from moss [Physcomitrium sphaericum (Ludw) Fuernr].</title>
        <authorList>
            <person name="Zhuang X."/>
            <person name="Liu C."/>
        </authorList>
    </citation>
    <scope>NUCLEOTIDE SEQUENCE [LARGE SCALE GENOMIC DNA]</scope>
    <source>
        <strain evidence="5 6">HMC1</strain>
    </source>
</reference>
<evidence type="ECO:0000313" key="5">
    <source>
        <dbReference type="EMBL" id="KAB2352656.1"/>
    </source>
</evidence>
<dbReference type="EMBL" id="WBMT01000001">
    <property type="protein sequence ID" value="KAB2352656.1"/>
    <property type="molecule type" value="Genomic_DNA"/>
</dbReference>
<dbReference type="InterPro" id="IPR000524">
    <property type="entry name" value="Tscrpt_reg_HTH_GntR"/>
</dbReference>
<proteinExistence type="predicted"/>
<dbReference type="GO" id="GO:0003700">
    <property type="term" value="F:DNA-binding transcription factor activity"/>
    <property type="evidence" value="ECO:0007669"/>
    <property type="project" value="InterPro"/>
</dbReference>
<evidence type="ECO:0000313" key="6">
    <source>
        <dbReference type="Proteomes" id="UP000468735"/>
    </source>
</evidence>
<comment type="caution">
    <text evidence="5">The sequence shown here is derived from an EMBL/GenBank/DDBJ whole genome shotgun (WGS) entry which is preliminary data.</text>
</comment>
<dbReference type="PANTHER" id="PTHR43537:SF5">
    <property type="entry name" value="UXU OPERON TRANSCRIPTIONAL REGULATOR"/>
    <property type="match status" value="1"/>
</dbReference>
<gene>
    <name evidence="5" type="ORF">F8566_03145</name>
</gene>
<dbReference type="SUPFAM" id="SSF46785">
    <property type="entry name" value="Winged helix' DNA-binding domain"/>
    <property type="match status" value="1"/>
</dbReference>
<evidence type="ECO:0000256" key="3">
    <source>
        <dbReference type="ARBA" id="ARBA00023163"/>
    </source>
</evidence>
<dbReference type="RefSeq" id="WP_151557684.1">
    <property type="nucleotide sequence ID" value="NZ_WBMT01000001.1"/>
</dbReference>